<dbReference type="AlphaFoldDB" id="W9VJ35"/>
<accession>W9VJ35</accession>
<evidence type="ECO:0000313" key="2">
    <source>
        <dbReference type="Proteomes" id="UP000019460"/>
    </source>
</evidence>
<proteinExistence type="predicted"/>
<sequence>MHRNALLVFFVGMYSSSRCLACVRFHRCLLFRRMRLNECVRARAGSASAETVPRQRVSR</sequence>
<keyword evidence="2" id="KW-1185">Reference proteome</keyword>
<name>W9VJ35_9GAMM</name>
<gene>
    <name evidence="1" type="ORF">D779_1834</name>
</gene>
<dbReference type="Proteomes" id="UP000019460">
    <property type="component" value="Unassembled WGS sequence"/>
</dbReference>
<evidence type="ECO:0000313" key="1">
    <source>
        <dbReference type="EMBL" id="EXJ17011.1"/>
    </source>
</evidence>
<comment type="caution">
    <text evidence="1">The sequence shown here is derived from an EMBL/GenBank/DDBJ whole genome shotgun (WGS) entry which is preliminary data.</text>
</comment>
<reference evidence="1 2" key="1">
    <citation type="submission" date="2012-11" db="EMBL/GenBank/DDBJ databases">
        <title>Genome assembly of Thiorhodococcus sp. AK35.</title>
        <authorList>
            <person name="Nupur N."/>
            <person name="Khatri I."/>
            <person name="Subramanian S."/>
            <person name="Pinnaka A."/>
        </authorList>
    </citation>
    <scope>NUCLEOTIDE SEQUENCE [LARGE SCALE GENOMIC DNA]</scope>
    <source>
        <strain evidence="1 2">AK35</strain>
    </source>
</reference>
<dbReference type="EMBL" id="AONC01000003">
    <property type="protein sequence ID" value="EXJ17011.1"/>
    <property type="molecule type" value="Genomic_DNA"/>
</dbReference>
<protein>
    <submittedName>
        <fullName evidence="1">Uncharacterized protein</fullName>
    </submittedName>
</protein>
<organism evidence="1 2">
    <name type="scientific">Imhoffiella purpurea</name>
    <dbReference type="NCBI Taxonomy" id="1249627"/>
    <lineage>
        <taxon>Bacteria</taxon>
        <taxon>Pseudomonadati</taxon>
        <taxon>Pseudomonadota</taxon>
        <taxon>Gammaproteobacteria</taxon>
        <taxon>Chromatiales</taxon>
        <taxon>Chromatiaceae</taxon>
        <taxon>Imhoffiella</taxon>
    </lineage>
</organism>